<protein>
    <recommendedName>
        <fullName evidence="5">Inner membrane protein</fullName>
    </recommendedName>
</protein>
<comment type="caution">
    <text evidence="3">The sequence shown here is derived from an EMBL/GenBank/DDBJ whole genome shotgun (WGS) entry which is preliminary data.</text>
</comment>
<organism evidence="3 4">
    <name type="scientific">Croceicoccus pelagius</name>
    <dbReference type="NCBI Taxonomy" id="1703341"/>
    <lineage>
        <taxon>Bacteria</taxon>
        <taxon>Pseudomonadati</taxon>
        <taxon>Pseudomonadota</taxon>
        <taxon>Alphaproteobacteria</taxon>
        <taxon>Sphingomonadales</taxon>
        <taxon>Erythrobacteraceae</taxon>
        <taxon>Croceicoccus</taxon>
    </lineage>
</organism>
<feature type="region of interest" description="Disordered" evidence="1">
    <location>
        <begin position="275"/>
        <end position="306"/>
    </location>
</feature>
<dbReference type="OrthoDB" id="7432270at2"/>
<evidence type="ECO:0008006" key="5">
    <source>
        <dbReference type="Google" id="ProtNLM"/>
    </source>
</evidence>
<dbReference type="RefSeq" id="WP_066766240.1">
    <property type="nucleotide sequence ID" value="NZ_BMIO01000004.1"/>
</dbReference>
<feature type="transmembrane region" description="Helical" evidence="2">
    <location>
        <begin position="23"/>
        <end position="44"/>
    </location>
</feature>
<evidence type="ECO:0000256" key="1">
    <source>
        <dbReference type="SAM" id="MobiDB-lite"/>
    </source>
</evidence>
<keyword evidence="4" id="KW-1185">Reference proteome</keyword>
<evidence type="ECO:0000256" key="2">
    <source>
        <dbReference type="SAM" id="Phobius"/>
    </source>
</evidence>
<keyword evidence="2" id="KW-0472">Membrane</keyword>
<accession>A0A916YF41</accession>
<dbReference type="EMBL" id="BMIO01000004">
    <property type="protein sequence ID" value="GGD42995.1"/>
    <property type="molecule type" value="Genomic_DNA"/>
</dbReference>
<dbReference type="Proteomes" id="UP000598997">
    <property type="component" value="Unassembled WGS sequence"/>
</dbReference>
<dbReference type="AlphaFoldDB" id="A0A916YF41"/>
<proteinExistence type="predicted"/>
<gene>
    <name evidence="3" type="ORF">GCM10010989_16330</name>
</gene>
<evidence type="ECO:0000313" key="3">
    <source>
        <dbReference type="EMBL" id="GGD42995.1"/>
    </source>
</evidence>
<keyword evidence="2" id="KW-0812">Transmembrane</keyword>
<sequence length="306" mass="32963">MEATTPNATSISDRSGSTNRMRAMATAVLIAFSVGCALALYLAWSYGLTSSEEAPTETAQTAAALPGDAELAAAVPTSIPTTANETTMGMRLEDLERRLNRLDLQAEAASGHAARAEGLLVAFAARRLIERGAPLGYLENQLQLRFGNAQPNAVRTIINGSRNPVTLDALRLELEEIANEAVNEPDNATGWERVKAEASRLFVLRKSSAPSPQPELRVDRARTLLDDGRVEAAAALVERLPNRERVEPWLAEARRYTAMHDALDLIETAALLEPRQLIDGEGQPVRQRSPAAPTPTPSPEQTAAAE</sequence>
<reference evidence="3 4" key="1">
    <citation type="journal article" date="2014" name="Int. J. Syst. Evol. Microbiol.">
        <title>Complete genome sequence of Corynebacterium casei LMG S-19264T (=DSM 44701T), isolated from a smear-ripened cheese.</title>
        <authorList>
            <consortium name="US DOE Joint Genome Institute (JGI-PGF)"/>
            <person name="Walter F."/>
            <person name="Albersmeier A."/>
            <person name="Kalinowski J."/>
            <person name="Ruckert C."/>
        </authorList>
    </citation>
    <scope>NUCLEOTIDE SEQUENCE [LARGE SCALE GENOMIC DNA]</scope>
    <source>
        <strain evidence="3 4">CGMCC 1.15358</strain>
    </source>
</reference>
<evidence type="ECO:0000313" key="4">
    <source>
        <dbReference type="Proteomes" id="UP000598997"/>
    </source>
</evidence>
<keyword evidence="2" id="KW-1133">Transmembrane helix</keyword>
<name>A0A916YF41_9SPHN</name>